<dbReference type="PROSITE" id="PS50887">
    <property type="entry name" value="GGDEF"/>
    <property type="match status" value="1"/>
</dbReference>
<reference evidence="5 6" key="1">
    <citation type="submission" date="2018-10" db="EMBL/GenBank/DDBJ databases">
        <title>Robbsia sp. DHC34, isolated from soil.</title>
        <authorList>
            <person name="Gao Z.-H."/>
            <person name="Qiu L.-H."/>
        </authorList>
    </citation>
    <scope>NUCLEOTIDE SEQUENCE [LARGE SCALE GENOMIC DNA]</scope>
    <source>
        <strain evidence="5 6">DHC34</strain>
    </source>
</reference>
<feature type="transmembrane region" description="Helical" evidence="3">
    <location>
        <begin position="98"/>
        <end position="119"/>
    </location>
</feature>
<dbReference type="GO" id="GO:0052621">
    <property type="term" value="F:diguanylate cyclase activity"/>
    <property type="evidence" value="ECO:0007669"/>
    <property type="project" value="UniProtKB-EC"/>
</dbReference>
<dbReference type="OrthoDB" id="9813903at2"/>
<dbReference type="InterPro" id="IPR050469">
    <property type="entry name" value="Diguanylate_Cyclase"/>
</dbReference>
<evidence type="ECO:0000256" key="1">
    <source>
        <dbReference type="ARBA" id="ARBA00012528"/>
    </source>
</evidence>
<dbReference type="GO" id="GO:1902201">
    <property type="term" value="P:negative regulation of bacterial-type flagellum-dependent cell motility"/>
    <property type="evidence" value="ECO:0007669"/>
    <property type="project" value="TreeGrafter"/>
</dbReference>
<feature type="domain" description="GGDEF" evidence="4">
    <location>
        <begin position="265"/>
        <end position="396"/>
    </location>
</feature>
<dbReference type="RefSeq" id="WP_121085828.1">
    <property type="nucleotide sequence ID" value="NZ_RBZU01000003.1"/>
</dbReference>
<dbReference type="GO" id="GO:0043709">
    <property type="term" value="P:cell adhesion involved in single-species biofilm formation"/>
    <property type="evidence" value="ECO:0007669"/>
    <property type="project" value="TreeGrafter"/>
</dbReference>
<dbReference type="InterPro" id="IPR043128">
    <property type="entry name" value="Rev_trsase/Diguanyl_cyclase"/>
</dbReference>
<comment type="catalytic activity">
    <reaction evidence="2">
        <text>2 GTP = 3',3'-c-di-GMP + 2 diphosphate</text>
        <dbReference type="Rhea" id="RHEA:24898"/>
        <dbReference type="ChEBI" id="CHEBI:33019"/>
        <dbReference type="ChEBI" id="CHEBI:37565"/>
        <dbReference type="ChEBI" id="CHEBI:58805"/>
        <dbReference type="EC" id="2.7.7.65"/>
    </reaction>
</comment>
<comment type="caution">
    <text evidence="5">The sequence shown here is derived from an EMBL/GenBank/DDBJ whole genome shotgun (WGS) entry which is preliminary data.</text>
</comment>
<keyword evidence="6" id="KW-1185">Reference proteome</keyword>
<accession>A0A494Y1Q4</accession>
<dbReference type="AlphaFoldDB" id="A0A494Y1Q4"/>
<dbReference type="FunFam" id="3.30.70.270:FF:000001">
    <property type="entry name" value="Diguanylate cyclase domain protein"/>
    <property type="match status" value="1"/>
</dbReference>
<dbReference type="InterPro" id="IPR000160">
    <property type="entry name" value="GGDEF_dom"/>
</dbReference>
<feature type="transmembrane region" description="Helical" evidence="3">
    <location>
        <begin position="201"/>
        <end position="223"/>
    </location>
</feature>
<keyword evidence="3" id="KW-0812">Transmembrane</keyword>
<feature type="transmembrane region" description="Helical" evidence="3">
    <location>
        <begin position="12"/>
        <end position="29"/>
    </location>
</feature>
<evidence type="ECO:0000256" key="3">
    <source>
        <dbReference type="SAM" id="Phobius"/>
    </source>
</evidence>
<evidence type="ECO:0000256" key="2">
    <source>
        <dbReference type="ARBA" id="ARBA00034247"/>
    </source>
</evidence>
<dbReference type="GO" id="GO:0005886">
    <property type="term" value="C:plasma membrane"/>
    <property type="evidence" value="ECO:0007669"/>
    <property type="project" value="TreeGrafter"/>
</dbReference>
<dbReference type="CDD" id="cd01949">
    <property type="entry name" value="GGDEF"/>
    <property type="match status" value="1"/>
</dbReference>
<dbReference type="PANTHER" id="PTHR45138:SF9">
    <property type="entry name" value="DIGUANYLATE CYCLASE DGCM-RELATED"/>
    <property type="match status" value="1"/>
</dbReference>
<keyword evidence="3" id="KW-0472">Membrane</keyword>
<dbReference type="SMART" id="SM00267">
    <property type="entry name" value="GGDEF"/>
    <property type="match status" value="1"/>
</dbReference>
<name>A0A494Y1Q4_9BURK</name>
<evidence type="ECO:0000313" key="6">
    <source>
        <dbReference type="Proteomes" id="UP000270342"/>
    </source>
</evidence>
<sequence length="434" mass="47555">MNWDPVGGANAAVWLAIVLGLQVLIVLLYRWANGALPGLKPFLISALLSLAGAMIRVTVHPGADAWQSALAVVGGLALIVAPCFLYRAQHELQRRSESVVPLPMATLIVVAIYLFFARIGDHAARDLVVDAWRVVVLSLCAWQARFFRRVSERHPALPGVAAVASLLPAGGSVCHALRVMLDVFERSPRWLTMLTQPGSAAVFEAVTGTLLTFVFVAAATCAIRDRYLEQARAFADQAERDPLTNLINRRGLEQRLDRLAQTHHRTVGVLVVDVDHFKKINDRFGHLIGDQVLQKIALRLLATVRPGDFVCRFGGEEFVVVVPCREIDDVHAAAKRLRHAIGGEAFEAGDDAVSITISIGLAFGRLEDADLLLRDADERVLRAKHVGRNTIVLPNDEGPIRGFIATAEIEEQTDLFDWFDSDTDDLFGTHEAPV</sequence>
<dbReference type="SUPFAM" id="SSF55073">
    <property type="entry name" value="Nucleotide cyclase"/>
    <property type="match status" value="1"/>
</dbReference>
<dbReference type="EC" id="2.7.7.65" evidence="1"/>
<gene>
    <name evidence="5" type="ORF">D7S86_09795</name>
</gene>
<evidence type="ECO:0000259" key="4">
    <source>
        <dbReference type="PROSITE" id="PS50887"/>
    </source>
</evidence>
<keyword evidence="3" id="KW-1133">Transmembrane helix</keyword>
<feature type="transmembrane region" description="Helical" evidence="3">
    <location>
        <begin position="41"/>
        <end position="59"/>
    </location>
</feature>
<dbReference type="EMBL" id="RBZU01000003">
    <property type="protein sequence ID" value="RKP56637.1"/>
    <property type="molecule type" value="Genomic_DNA"/>
</dbReference>
<dbReference type="Gene3D" id="3.30.70.270">
    <property type="match status" value="1"/>
</dbReference>
<dbReference type="Pfam" id="PF00990">
    <property type="entry name" value="GGDEF"/>
    <property type="match status" value="1"/>
</dbReference>
<organism evidence="5 6">
    <name type="scientific">Pararobbsia silviterrae</name>
    <dbReference type="NCBI Taxonomy" id="1792498"/>
    <lineage>
        <taxon>Bacteria</taxon>
        <taxon>Pseudomonadati</taxon>
        <taxon>Pseudomonadota</taxon>
        <taxon>Betaproteobacteria</taxon>
        <taxon>Burkholderiales</taxon>
        <taxon>Burkholderiaceae</taxon>
        <taxon>Pararobbsia</taxon>
    </lineage>
</organism>
<dbReference type="NCBIfam" id="TIGR00254">
    <property type="entry name" value="GGDEF"/>
    <property type="match status" value="1"/>
</dbReference>
<dbReference type="PANTHER" id="PTHR45138">
    <property type="entry name" value="REGULATORY COMPONENTS OF SENSORY TRANSDUCTION SYSTEM"/>
    <property type="match status" value="1"/>
</dbReference>
<dbReference type="InterPro" id="IPR029787">
    <property type="entry name" value="Nucleotide_cyclase"/>
</dbReference>
<protein>
    <recommendedName>
        <fullName evidence="1">diguanylate cyclase</fullName>
        <ecNumber evidence="1">2.7.7.65</ecNumber>
    </recommendedName>
</protein>
<feature type="transmembrane region" description="Helical" evidence="3">
    <location>
        <begin position="65"/>
        <end position="86"/>
    </location>
</feature>
<evidence type="ECO:0000313" key="5">
    <source>
        <dbReference type="EMBL" id="RKP56637.1"/>
    </source>
</evidence>
<proteinExistence type="predicted"/>
<dbReference type="Proteomes" id="UP000270342">
    <property type="component" value="Unassembled WGS sequence"/>
</dbReference>